<sequence>MSFHVLIAGGGIGGLCLAQGLRTAGISCAVYEAGTGIGRAGYRLHMNALGGRALQQCLPENLFELYLQTSRRTPRREMYVRLDRYGRELGARPHIGPPNDPVRPHTAVNRRTLRQILAVGLDDVLHFGHPVAGFDDDDDGVRLLFEDGSSVTGDVLVAADGIHSAIREQLLPAVRIMDPGMRGMWSTAPLTEELAAVLPEGVFDGFSTVDNLDGTMFAVGVYDPRRPIAEAVAELAPGAAVDDVAPYVMVTHGNGIAMPNRVALPDFDGTPLEELHALMRRHIEGAHPGLVELVDRIDLSTLSPLAVRYLEPADPWPTSRVTLLGDAIHAMPPSFGAGANSALRDAGELTRALTDVASGRRPLLEALAQYEAEMRAEIFPILRASADPGAVQSDDMPDLSPSGR</sequence>
<dbReference type="PRINTS" id="PR00420">
    <property type="entry name" value="RNGMNOXGNASE"/>
</dbReference>
<dbReference type="PANTHER" id="PTHR47178">
    <property type="entry name" value="MONOOXYGENASE, FAD-BINDING"/>
    <property type="match status" value="1"/>
</dbReference>
<protein>
    <submittedName>
        <fullName evidence="6">2-polyprenyl-6-methoxyphenol hydroxylase-like FAD-dependent oxidoreductase</fullName>
    </submittedName>
</protein>
<reference evidence="6 7" key="1">
    <citation type="submission" date="2020-07" db="EMBL/GenBank/DDBJ databases">
        <title>Sequencing the genomes of 1000 actinobacteria strains.</title>
        <authorList>
            <person name="Klenk H.-P."/>
        </authorList>
    </citation>
    <scope>NUCLEOTIDE SEQUENCE [LARGE SCALE GENOMIC DNA]</scope>
    <source>
        <strain evidence="6 7">DSM 104001</strain>
    </source>
</reference>
<evidence type="ECO:0000256" key="4">
    <source>
        <dbReference type="ARBA" id="ARBA00023033"/>
    </source>
</evidence>
<keyword evidence="2" id="KW-0274">FAD</keyword>
<dbReference type="Pfam" id="PF01494">
    <property type="entry name" value="FAD_binding_3"/>
    <property type="match status" value="1"/>
</dbReference>
<evidence type="ECO:0000313" key="6">
    <source>
        <dbReference type="EMBL" id="NYJ08467.1"/>
    </source>
</evidence>
<dbReference type="EMBL" id="JACBZT010000001">
    <property type="protein sequence ID" value="NYJ08467.1"/>
    <property type="molecule type" value="Genomic_DNA"/>
</dbReference>
<dbReference type="PANTHER" id="PTHR47178:SF6">
    <property type="entry name" value="FAD-BINDING DOMAIN-CONTAINING PROTEIN"/>
    <property type="match status" value="1"/>
</dbReference>
<proteinExistence type="predicted"/>
<dbReference type="Proteomes" id="UP000541969">
    <property type="component" value="Unassembled WGS sequence"/>
</dbReference>
<dbReference type="GO" id="GO:0071949">
    <property type="term" value="F:FAD binding"/>
    <property type="evidence" value="ECO:0007669"/>
    <property type="project" value="InterPro"/>
</dbReference>
<keyword evidence="4" id="KW-0503">Monooxygenase</keyword>
<dbReference type="SUPFAM" id="SSF51905">
    <property type="entry name" value="FAD/NAD(P)-binding domain"/>
    <property type="match status" value="1"/>
</dbReference>
<organism evidence="6 7">
    <name type="scientific">Petropleomorpha daqingensis</name>
    <dbReference type="NCBI Taxonomy" id="2026353"/>
    <lineage>
        <taxon>Bacteria</taxon>
        <taxon>Bacillati</taxon>
        <taxon>Actinomycetota</taxon>
        <taxon>Actinomycetes</taxon>
        <taxon>Geodermatophilales</taxon>
        <taxon>Geodermatophilaceae</taxon>
        <taxon>Petropleomorpha</taxon>
    </lineage>
</organism>
<comment type="caution">
    <text evidence="6">The sequence shown here is derived from an EMBL/GenBank/DDBJ whole genome shotgun (WGS) entry which is preliminary data.</text>
</comment>
<accession>A0A853CLL6</accession>
<evidence type="ECO:0000256" key="2">
    <source>
        <dbReference type="ARBA" id="ARBA00022827"/>
    </source>
</evidence>
<evidence type="ECO:0000313" key="7">
    <source>
        <dbReference type="Proteomes" id="UP000541969"/>
    </source>
</evidence>
<dbReference type="InterPro" id="IPR002938">
    <property type="entry name" value="FAD-bd"/>
</dbReference>
<dbReference type="GO" id="GO:0004497">
    <property type="term" value="F:monooxygenase activity"/>
    <property type="evidence" value="ECO:0007669"/>
    <property type="project" value="UniProtKB-KW"/>
</dbReference>
<name>A0A853CLL6_9ACTN</name>
<dbReference type="RefSeq" id="WP_179721079.1">
    <property type="nucleotide sequence ID" value="NZ_JACBZT010000001.1"/>
</dbReference>
<dbReference type="InterPro" id="IPR036188">
    <property type="entry name" value="FAD/NAD-bd_sf"/>
</dbReference>
<keyword evidence="3" id="KW-0560">Oxidoreductase</keyword>
<dbReference type="Pfam" id="PF13450">
    <property type="entry name" value="NAD_binding_8"/>
    <property type="match status" value="1"/>
</dbReference>
<keyword evidence="1" id="KW-0285">Flavoprotein</keyword>
<feature type="domain" description="FAD-binding" evidence="5">
    <location>
        <begin position="313"/>
        <end position="376"/>
    </location>
</feature>
<evidence type="ECO:0000259" key="5">
    <source>
        <dbReference type="Pfam" id="PF01494"/>
    </source>
</evidence>
<gene>
    <name evidence="6" type="ORF">GGQ55_004745</name>
</gene>
<dbReference type="AlphaFoldDB" id="A0A853CLL6"/>
<dbReference type="Gene3D" id="3.50.50.60">
    <property type="entry name" value="FAD/NAD(P)-binding domain"/>
    <property type="match status" value="1"/>
</dbReference>
<keyword evidence="7" id="KW-1185">Reference proteome</keyword>
<evidence type="ECO:0000256" key="3">
    <source>
        <dbReference type="ARBA" id="ARBA00023002"/>
    </source>
</evidence>
<evidence type="ECO:0000256" key="1">
    <source>
        <dbReference type="ARBA" id="ARBA00022630"/>
    </source>
</evidence>